<keyword evidence="3" id="KW-1185">Reference proteome</keyword>
<evidence type="ECO:0000256" key="1">
    <source>
        <dbReference type="SAM" id="MobiDB-lite"/>
    </source>
</evidence>
<dbReference type="OrthoDB" id="9853133at2"/>
<evidence type="ECO:0000313" key="3">
    <source>
        <dbReference type="Proteomes" id="UP000067626"/>
    </source>
</evidence>
<dbReference type="Proteomes" id="UP000067626">
    <property type="component" value="Chromosome"/>
</dbReference>
<name>A0A0K1ESN6_CHOCO</name>
<dbReference type="PATRIC" id="fig|52.7.peg.8853"/>
<sequence>MTMRWVVSGLLVGLVTVVGVGCGDDDGDENPTGGGGGTTTTTSTSDGGSGGTGGSGGDGGSSSGIDYPDTVCGRFCAHAAELEVCPTASATCADECEAGKTLVPWCDEVIDGFFQCGTAEPAASFQCQGGNPSLVDGACEAEQEANAECLFEGPPGGLPDMTADCEAHCAAAANLPCASASCVQECLDSTADAEVCNGARAALIHCFAQQPADSYQCNAQQQPQPSGQGCFINALLVQACLDQAMNIAPR</sequence>
<dbReference type="STRING" id="52.CMC5_080510"/>
<dbReference type="EMBL" id="CP012159">
    <property type="protein sequence ID" value="AKT43814.1"/>
    <property type="molecule type" value="Genomic_DNA"/>
</dbReference>
<reference evidence="2 3" key="1">
    <citation type="submission" date="2015-07" db="EMBL/GenBank/DDBJ databases">
        <title>Genome analysis of myxobacterium Chondromyces crocatus Cm c5 reveals a high potential for natural compound synthesis and the genetic basis for the loss of fruiting body formation.</title>
        <authorList>
            <person name="Zaburannyi N."/>
            <person name="Bunk B."/>
            <person name="Maier J."/>
            <person name="Overmann J."/>
            <person name="Mueller R."/>
        </authorList>
    </citation>
    <scope>NUCLEOTIDE SEQUENCE [LARGE SCALE GENOMIC DNA]</scope>
    <source>
        <strain evidence="2 3">Cm c5</strain>
    </source>
</reference>
<protein>
    <submittedName>
        <fullName evidence="2">Uncharacterized protein</fullName>
    </submittedName>
</protein>
<proteinExistence type="predicted"/>
<gene>
    <name evidence="2" type="ORF">CMC5_080510</name>
</gene>
<dbReference type="RefSeq" id="WP_050435232.1">
    <property type="nucleotide sequence ID" value="NZ_CP012159.1"/>
</dbReference>
<evidence type="ECO:0000313" key="2">
    <source>
        <dbReference type="EMBL" id="AKT43814.1"/>
    </source>
</evidence>
<dbReference type="PROSITE" id="PS51257">
    <property type="entry name" value="PROKAR_LIPOPROTEIN"/>
    <property type="match status" value="1"/>
</dbReference>
<accession>A0A0K1ESN6</accession>
<feature type="compositionally biased region" description="Gly residues" evidence="1">
    <location>
        <begin position="47"/>
        <end position="61"/>
    </location>
</feature>
<dbReference type="KEGG" id="ccro:CMC5_080510"/>
<feature type="region of interest" description="Disordered" evidence="1">
    <location>
        <begin position="25"/>
        <end position="61"/>
    </location>
</feature>
<dbReference type="AlphaFoldDB" id="A0A0K1ESN6"/>
<organism evidence="2 3">
    <name type="scientific">Chondromyces crocatus</name>
    <dbReference type="NCBI Taxonomy" id="52"/>
    <lineage>
        <taxon>Bacteria</taxon>
        <taxon>Pseudomonadati</taxon>
        <taxon>Myxococcota</taxon>
        <taxon>Polyangia</taxon>
        <taxon>Polyangiales</taxon>
        <taxon>Polyangiaceae</taxon>
        <taxon>Chondromyces</taxon>
    </lineage>
</organism>